<evidence type="ECO:0000313" key="1">
    <source>
        <dbReference type="EMBL" id="MBB4101407.1"/>
    </source>
</evidence>
<dbReference type="AlphaFoldDB" id="A0A7W6NZ63"/>
<dbReference type="EMBL" id="JACIEH010000006">
    <property type="protein sequence ID" value="MBB4101407.1"/>
    <property type="molecule type" value="Genomic_DNA"/>
</dbReference>
<name>A0A7W6NZ63_9SPHN</name>
<organism evidence="1 2">
    <name type="scientific">Sphingomonas kyeonggiensis</name>
    <dbReference type="NCBI Taxonomy" id="1268553"/>
    <lineage>
        <taxon>Bacteria</taxon>
        <taxon>Pseudomonadati</taxon>
        <taxon>Pseudomonadota</taxon>
        <taxon>Alphaproteobacteria</taxon>
        <taxon>Sphingomonadales</taxon>
        <taxon>Sphingomonadaceae</taxon>
        <taxon>Sphingomonas</taxon>
    </lineage>
</organism>
<evidence type="ECO:0000313" key="2">
    <source>
        <dbReference type="Proteomes" id="UP000557392"/>
    </source>
</evidence>
<accession>A0A7W6NZ63</accession>
<gene>
    <name evidence="1" type="ORF">GGR46_004999</name>
</gene>
<dbReference type="Proteomes" id="UP000557392">
    <property type="component" value="Unassembled WGS sequence"/>
</dbReference>
<keyword evidence="2" id="KW-1185">Reference proteome</keyword>
<proteinExistence type="predicted"/>
<dbReference type="RefSeq" id="WP_184000768.1">
    <property type="nucleotide sequence ID" value="NZ_JACIEH010000006.1"/>
</dbReference>
<comment type="caution">
    <text evidence="1">The sequence shown here is derived from an EMBL/GenBank/DDBJ whole genome shotgun (WGS) entry which is preliminary data.</text>
</comment>
<protein>
    <submittedName>
        <fullName evidence="1">Uncharacterized protein</fullName>
    </submittedName>
</protein>
<reference evidence="1 2" key="1">
    <citation type="submission" date="2020-08" db="EMBL/GenBank/DDBJ databases">
        <title>Genomic Encyclopedia of Type Strains, Phase IV (KMG-IV): sequencing the most valuable type-strain genomes for metagenomic binning, comparative biology and taxonomic classification.</title>
        <authorList>
            <person name="Goeker M."/>
        </authorList>
    </citation>
    <scope>NUCLEOTIDE SEQUENCE [LARGE SCALE GENOMIC DNA]</scope>
    <source>
        <strain evidence="1 2">DSM 101806</strain>
    </source>
</reference>
<sequence>MAEDRVYIVGGEDENGDQHLFATDDLGRTIAKHSELKGRLRKVQTNEGLADAMDAAANPH</sequence>